<name>A0A9R1T0G3_9HYME</name>
<dbReference type="InterPro" id="IPR013217">
    <property type="entry name" value="Methyltransf_12"/>
</dbReference>
<evidence type="ECO:0000313" key="4">
    <source>
        <dbReference type="RefSeq" id="XP_011300457.1"/>
    </source>
</evidence>
<protein>
    <recommendedName>
        <fullName evidence="1">Methyltransferase type 12 domain-containing protein</fullName>
    </recommendedName>
</protein>
<dbReference type="Proteomes" id="UP000694866">
    <property type="component" value="Unplaced"/>
</dbReference>
<sequence length="299" mass="34518">MSMPETYELLRERSYQSEIMDLGDNSQVTAPETKRRGQEYLEMSKMQQQGITHVLDEFSNVFNEMQGTCLVLGCKAGSLLKDKILPKLAKDAVLVGADVADDILEHAKKNCSGEKRISFKLIDIGGMRIPNEDIEKYDNIISFYYLETFQNMSRLVRHMSRMLKPRGQGLVMILSHHDIYDLHLTYRANPNYGTYMEDIFFQLPALFGLPNAAQIVRDNIDMNGLKTIDCKVKELSITYSNTKDLEYSLMTMDPFVHRMPDDVQEKYKKEFIEEYVGDKMKNGEIIDTYRVVIAQFQKA</sequence>
<dbReference type="Gene3D" id="3.40.50.150">
    <property type="entry name" value="Vaccinia Virus protein VP39"/>
    <property type="match status" value="1"/>
</dbReference>
<keyword evidence="2" id="KW-1185">Reference proteome</keyword>
<proteinExistence type="predicted"/>
<dbReference type="OrthoDB" id="8300214at2759"/>
<feature type="domain" description="Methyltransferase type 12" evidence="1">
    <location>
        <begin position="70"/>
        <end position="167"/>
    </location>
</feature>
<evidence type="ECO:0000313" key="3">
    <source>
        <dbReference type="RefSeq" id="XP_011300456.1"/>
    </source>
</evidence>
<evidence type="ECO:0000313" key="2">
    <source>
        <dbReference type="Proteomes" id="UP000694866"/>
    </source>
</evidence>
<dbReference type="GeneID" id="105264933"/>
<reference evidence="3 4" key="1">
    <citation type="submission" date="2025-04" db="UniProtKB">
        <authorList>
            <consortium name="RefSeq"/>
        </authorList>
    </citation>
    <scope>IDENTIFICATION</scope>
    <source>
        <strain evidence="3 4">USDA-PBARC FA_bdor</strain>
        <tissue evidence="3 4">Whole organism</tissue>
    </source>
</reference>
<accession>A0A9R1T0F5</accession>
<evidence type="ECO:0000259" key="1">
    <source>
        <dbReference type="Pfam" id="PF08242"/>
    </source>
</evidence>
<dbReference type="CDD" id="cd02440">
    <property type="entry name" value="AdoMet_MTases"/>
    <property type="match status" value="1"/>
</dbReference>
<gene>
    <name evidence="3 4" type="primary">LOC105264933</name>
</gene>
<dbReference type="KEGG" id="fas:105264933"/>
<dbReference type="InterPro" id="IPR029063">
    <property type="entry name" value="SAM-dependent_MTases_sf"/>
</dbReference>
<dbReference type="RefSeq" id="XP_011300457.1">
    <property type="nucleotide sequence ID" value="XM_011302155.1"/>
</dbReference>
<dbReference type="RefSeq" id="XP_011300456.1">
    <property type="nucleotide sequence ID" value="XM_011302154.1"/>
</dbReference>
<dbReference type="SUPFAM" id="SSF53335">
    <property type="entry name" value="S-adenosyl-L-methionine-dependent methyltransferases"/>
    <property type="match status" value="1"/>
</dbReference>
<organism evidence="2 3">
    <name type="scientific">Fopius arisanus</name>
    <dbReference type="NCBI Taxonomy" id="64838"/>
    <lineage>
        <taxon>Eukaryota</taxon>
        <taxon>Metazoa</taxon>
        <taxon>Ecdysozoa</taxon>
        <taxon>Arthropoda</taxon>
        <taxon>Hexapoda</taxon>
        <taxon>Insecta</taxon>
        <taxon>Pterygota</taxon>
        <taxon>Neoptera</taxon>
        <taxon>Endopterygota</taxon>
        <taxon>Hymenoptera</taxon>
        <taxon>Apocrita</taxon>
        <taxon>Ichneumonoidea</taxon>
        <taxon>Braconidae</taxon>
        <taxon>Opiinae</taxon>
        <taxon>Fopius</taxon>
    </lineage>
</organism>
<dbReference type="Pfam" id="PF08242">
    <property type="entry name" value="Methyltransf_12"/>
    <property type="match status" value="1"/>
</dbReference>
<accession>A0A9R1T0G3</accession>
<dbReference type="AlphaFoldDB" id="A0A9R1T0G3"/>